<dbReference type="STRING" id="154538.A0A1M2VTU3"/>
<comment type="caution">
    <text evidence="7">The sequence shown here is derived from an EMBL/GenBank/DDBJ whole genome shotgun (WGS) entry which is preliminary data.</text>
</comment>
<dbReference type="GO" id="GO:0005758">
    <property type="term" value="C:mitochondrial intermembrane space"/>
    <property type="evidence" value="ECO:0007669"/>
    <property type="project" value="TreeGrafter"/>
</dbReference>
<dbReference type="EMBL" id="MNAD01000696">
    <property type="protein sequence ID" value="OJT11017.1"/>
    <property type="molecule type" value="Genomic_DNA"/>
</dbReference>
<dbReference type="GO" id="GO:0008270">
    <property type="term" value="F:zinc ion binding"/>
    <property type="evidence" value="ECO:0007669"/>
    <property type="project" value="UniProtKB-KW"/>
</dbReference>
<dbReference type="AlphaFoldDB" id="A0A1M2VTU3"/>
<reference evidence="7 8" key="1">
    <citation type="submission" date="2016-10" db="EMBL/GenBank/DDBJ databases">
        <title>Genome sequence of the basidiomycete white-rot fungus Trametes pubescens.</title>
        <authorList>
            <person name="Makela M.R."/>
            <person name="Granchi Z."/>
            <person name="Peng M."/>
            <person name="De Vries R.P."/>
            <person name="Grigoriev I."/>
            <person name="Riley R."/>
            <person name="Hilden K."/>
        </authorList>
    </citation>
    <scope>NUCLEOTIDE SEQUENCE [LARGE SCALE GENOMIC DNA]</scope>
    <source>
        <strain evidence="7 8">FBCC735</strain>
    </source>
</reference>
<dbReference type="PANTHER" id="PTHR28082">
    <property type="entry name" value="ZINC FINGER PROTEIN"/>
    <property type="match status" value="1"/>
</dbReference>
<keyword evidence="8" id="KW-1185">Reference proteome</keyword>
<sequence length="325" mass="35658">MPISPKNPPSTPPTIGPTSSVETLCGWLWPSSPTSVVGRNTGVGGRVEVEVMYVTKTDPSKRVEETAETITHTAKARQWPGEFACSLFGKDDVPSTVLTNSTVVEERHIVPFAELTEDARQDVEEIVVTSGGSVVRLSENVVVTLLVVNSSYSVSVGDGVHAIHKSTESLERADEGDGGEERKAICGLGTPSAPDGSSCARREVPNKHVLNAQVSIRAPCCKQWFDCAECHAETQDHQLKKTVEMHFLCKKCKKAFRKDMSNYEESDEFCPHCDNHYVIEAKTPQAVLGVEGDDPRINARMLKDERVKEDPARSLFAQDFTERMG</sequence>
<dbReference type="SUPFAM" id="SSF161219">
    <property type="entry name" value="CHY zinc finger-like"/>
    <property type="match status" value="1"/>
</dbReference>
<evidence type="ECO:0000256" key="3">
    <source>
        <dbReference type="ARBA" id="ARBA00022833"/>
    </source>
</evidence>
<dbReference type="GO" id="GO:0045041">
    <property type="term" value="P:protein import into mitochondrial intermembrane space"/>
    <property type="evidence" value="ECO:0007669"/>
    <property type="project" value="TreeGrafter"/>
</dbReference>
<keyword evidence="3" id="KW-0862">Zinc</keyword>
<dbReference type="Proteomes" id="UP000184267">
    <property type="component" value="Unassembled WGS sequence"/>
</dbReference>
<gene>
    <name evidence="7" type="ORF">TRAPUB_12471</name>
</gene>
<keyword evidence="2 4" id="KW-0863">Zinc-finger</keyword>
<evidence type="ECO:0000259" key="6">
    <source>
        <dbReference type="PROSITE" id="PS51266"/>
    </source>
</evidence>
<dbReference type="OrthoDB" id="411372at2759"/>
<dbReference type="Pfam" id="PF05495">
    <property type="entry name" value="zf-CHY"/>
    <property type="match status" value="1"/>
</dbReference>
<evidence type="ECO:0000313" key="8">
    <source>
        <dbReference type="Proteomes" id="UP000184267"/>
    </source>
</evidence>
<evidence type="ECO:0000256" key="4">
    <source>
        <dbReference type="PROSITE-ProRule" id="PRU00601"/>
    </source>
</evidence>
<dbReference type="PANTHER" id="PTHR28082:SF2">
    <property type="entry name" value="CHY-TYPE DOMAIN-CONTAINING PROTEIN"/>
    <property type="match status" value="1"/>
</dbReference>
<dbReference type="InterPro" id="IPR037274">
    <property type="entry name" value="Znf_CHY_sf"/>
</dbReference>
<dbReference type="PROSITE" id="PS51266">
    <property type="entry name" value="ZF_CHY"/>
    <property type="match status" value="1"/>
</dbReference>
<accession>A0A1M2VTU3</accession>
<evidence type="ECO:0000313" key="7">
    <source>
        <dbReference type="EMBL" id="OJT11017.1"/>
    </source>
</evidence>
<evidence type="ECO:0000256" key="2">
    <source>
        <dbReference type="ARBA" id="ARBA00022771"/>
    </source>
</evidence>
<proteinExistence type="predicted"/>
<name>A0A1M2VTU3_TRAPU</name>
<feature type="compositionally biased region" description="Basic and acidic residues" evidence="5">
    <location>
        <begin position="167"/>
        <end position="184"/>
    </location>
</feature>
<feature type="region of interest" description="Disordered" evidence="5">
    <location>
        <begin position="167"/>
        <end position="199"/>
    </location>
</feature>
<dbReference type="InterPro" id="IPR008913">
    <property type="entry name" value="Znf_CHY"/>
</dbReference>
<dbReference type="InterPro" id="IPR052604">
    <property type="entry name" value="Mito_Tim_assembly_helper"/>
</dbReference>
<keyword evidence="1" id="KW-0479">Metal-binding</keyword>
<organism evidence="7 8">
    <name type="scientific">Trametes pubescens</name>
    <name type="common">White-rot fungus</name>
    <dbReference type="NCBI Taxonomy" id="154538"/>
    <lineage>
        <taxon>Eukaryota</taxon>
        <taxon>Fungi</taxon>
        <taxon>Dikarya</taxon>
        <taxon>Basidiomycota</taxon>
        <taxon>Agaricomycotina</taxon>
        <taxon>Agaricomycetes</taxon>
        <taxon>Polyporales</taxon>
        <taxon>Polyporaceae</taxon>
        <taxon>Trametes</taxon>
    </lineage>
</organism>
<feature type="domain" description="CHY-type" evidence="6">
    <location>
        <begin position="199"/>
        <end position="275"/>
    </location>
</feature>
<evidence type="ECO:0000256" key="1">
    <source>
        <dbReference type="ARBA" id="ARBA00022723"/>
    </source>
</evidence>
<protein>
    <recommendedName>
        <fullName evidence="6">CHY-type domain-containing protein</fullName>
    </recommendedName>
</protein>
<evidence type="ECO:0000256" key="5">
    <source>
        <dbReference type="SAM" id="MobiDB-lite"/>
    </source>
</evidence>